<accession>Q2JZS0</accession>
<organism evidence="1 2">
    <name type="scientific">Rhizobium etli (strain ATCC 51251 / DSM 11541 / JCM 21823 / NBRC 15573 / CFN 42)</name>
    <dbReference type="NCBI Taxonomy" id="347834"/>
    <lineage>
        <taxon>Bacteria</taxon>
        <taxon>Pseudomonadati</taxon>
        <taxon>Pseudomonadota</taxon>
        <taxon>Alphaproteobacteria</taxon>
        <taxon>Hyphomicrobiales</taxon>
        <taxon>Rhizobiaceae</taxon>
        <taxon>Rhizobium/Agrobacterium group</taxon>
        <taxon>Rhizobium</taxon>
    </lineage>
</organism>
<dbReference type="Proteomes" id="UP000001936">
    <property type="component" value="Plasmid p42f"/>
</dbReference>
<sequence>MDCFEQLRGWVMPFILGTEPKSKPFGEILIWQLLEVMPDRCSLPSQVFDHERRVSDYCYDGIKRHGVLWLQFQDIQLAIARDEVHTIEPVEEHALFAQLQLHFGWPFRRSR</sequence>
<dbReference type="KEGG" id="ret:RHE_PF00022"/>
<proteinExistence type="predicted"/>
<keyword evidence="2" id="KW-1185">Reference proteome</keyword>
<keyword evidence="1" id="KW-0614">Plasmid</keyword>
<dbReference type="AlphaFoldDB" id="Q2JZS0"/>
<reference evidence="1 2" key="1">
    <citation type="journal article" date="2006" name="Proc. Natl. Acad. Sci. U.S.A.">
        <title>The partitioned Rhizobium etli genome: genetic and metabolic redundancy in seven interacting replicons.</title>
        <authorList>
            <person name="Gonzalez V."/>
            <person name="Santamaria R.I."/>
            <person name="Bustos P."/>
            <person name="Hernandez-Gonzalez I."/>
            <person name="Medrano-Soto A."/>
            <person name="Moreno-Hagelsieb G."/>
            <person name="Janga S.C."/>
            <person name="Ramirez M.A."/>
            <person name="Jimenez-Jacinto V."/>
            <person name="Collado-Vides J."/>
            <person name="Davila G."/>
        </authorList>
    </citation>
    <scope>NUCLEOTIDE SEQUENCE [LARGE SCALE GENOMIC DNA]</scope>
    <source>
        <strain evidence="2">ATCC 51251 / DSM 11541 / JCM 21823 / NBRC 15573 / CFN 42</strain>
    </source>
</reference>
<evidence type="ECO:0000313" key="1">
    <source>
        <dbReference type="EMBL" id="ABC93916.1"/>
    </source>
</evidence>
<gene>
    <name evidence="1" type="ordered locus">RHE_PF00022</name>
</gene>
<dbReference type="HOGENOM" id="CLU_2156299_0_0_5"/>
<protein>
    <submittedName>
        <fullName evidence="1">Uncharacterized protein</fullName>
    </submittedName>
</protein>
<evidence type="ECO:0000313" key="2">
    <source>
        <dbReference type="Proteomes" id="UP000001936"/>
    </source>
</evidence>
<dbReference type="EMBL" id="CP000138">
    <property type="protein sequence ID" value="ABC93916.1"/>
    <property type="molecule type" value="Genomic_DNA"/>
</dbReference>
<geneLocation type="plasmid" evidence="1 2">
    <name>p42f</name>
</geneLocation>
<name>Q2JZS0_RHIEC</name>
<dbReference type="RefSeq" id="WP_011428334.1">
    <property type="nucleotide sequence ID" value="NC_007766.1"/>
</dbReference>